<dbReference type="Pfam" id="PF09413">
    <property type="entry name" value="DUF2007"/>
    <property type="match status" value="1"/>
</dbReference>
<evidence type="ECO:0000313" key="2">
    <source>
        <dbReference type="EMBL" id="GAH41603.1"/>
    </source>
</evidence>
<name>X1H8H2_9ZZZZ</name>
<accession>X1H8H2</accession>
<feature type="domain" description="DUF2007" evidence="1">
    <location>
        <begin position="32"/>
        <end position="87"/>
    </location>
</feature>
<organism evidence="2">
    <name type="scientific">marine sediment metagenome</name>
    <dbReference type="NCBI Taxonomy" id="412755"/>
    <lineage>
        <taxon>unclassified sequences</taxon>
        <taxon>metagenomes</taxon>
        <taxon>ecological metagenomes</taxon>
    </lineage>
</organism>
<sequence>MTPGEWGISIAIVVDMGNSNSDFVVIDKVQGELTAHVIKSHLESEGIPVLLQYESAGAIFGLTLDGLGEVKILVPQDLVEEAKHIIKISE</sequence>
<dbReference type="EMBL" id="BARU01013854">
    <property type="protein sequence ID" value="GAH41603.1"/>
    <property type="molecule type" value="Genomic_DNA"/>
</dbReference>
<protein>
    <recommendedName>
        <fullName evidence="1">DUF2007 domain-containing protein</fullName>
    </recommendedName>
</protein>
<dbReference type="InterPro" id="IPR018551">
    <property type="entry name" value="DUF2007"/>
</dbReference>
<dbReference type="AlphaFoldDB" id="X1H8H2"/>
<comment type="caution">
    <text evidence="2">The sequence shown here is derived from an EMBL/GenBank/DDBJ whole genome shotgun (WGS) entry which is preliminary data.</text>
</comment>
<reference evidence="2" key="1">
    <citation type="journal article" date="2014" name="Front. Microbiol.">
        <title>High frequency of phylogenetically diverse reductive dehalogenase-homologous genes in deep subseafloor sedimentary metagenomes.</title>
        <authorList>
            <person name="Kawai M."/>
            <person name="Futagami T."/>
            <person name="Toyoda A."/>
            <person name="Takaki Y."/>
            <person name="Nishi S."/>
            <person name="Hori S."/>
            <person name="Arai W."/>
            <person name="Tsubouchi T."/>
            <person name="Morono Y."/>
            <person name="Uchiyama I."/>
            <person name="Ito T."/>
            <person name="Fujiyama A."/>
            <person name="Inagaki F."/>
            <person name="Takami H."/>
        </authorList>
    </citation>
    <scope>NUCLEOTIDE SEQUENCE</scope>
    <source>
        <strain evidence="2">Expedition CK06-06</strain>
    </source>
</reference>
<proteinExistence type="predicted"/>
<gene>
    <name evidence="2" type="ORF">S03H2_24776</name>
</gene>
<evidence type="ECO:0000259" key="1">
    <source>
        <dbReference type="Pfam" id="PF09413"/>
    </source>
</evidence>